<gene>
    <name evidence="2" type="ORF">AAFF_G00329710</name>
</gene>
<organism evidence="2 3">
    <name type="scientific">Aldrovandia affinis</name>
    <dbReference type="NCBI Taxonomy" id="143900"/>
    <lineage>
        <taxon>Eukaryota</taxon>
        <taxon>Metazoa</taxon>
        <taxon>Chordata</taxon>
        <taxon>Craniata</taxon>
        <taxon>Vertebrata</taxon>
        <taxon>Euteleostomi</taxon>
        <taxon>Actinopterygii</taxon>
        <taxon>Neopterygii</taxon>
        <taxon>Teleostei</taxon>
        <taxon>Notacanthiformes</taxon>
        <taxon>Halosauridae</taxon>
        <taxon>Aldrovandia</taxon>
    </lineage>
</organism>
<keyword evidence="3" id="KW-1185">Reference proteome</keyword>
<feature type="region of interest" description="Disordered" evidence="1">
    <location>
        <begin position="1"/>
        <end position="52"/>
    </location>
</feature>
<comment type="caution">
    <text evidence="2">The sequence shown here is derived from an EMBL/GenBank/DDBJ whole genome shotgun (WGS) entry which is preliminary data.</text>
</comment>
<evidence type="ECO:0000313" key="3">
    <source>
        <dbReference type="Proteomes" id="UP001221898"/>
    </source>
</evidence>
<proteinExistence type="predicted"/>
<reference evidence="2" key="1">
    <citation type="journal article" date="2023" name="Science">
        <title>Genome structures resolve the early diversification of teleost fishes.</title>
        <authorList>
            <person name="Parey E."/>
            <person name="Louis A."/>
            <person name="Montfort J."/>
            <person name="Bouchez O."/>
            <person name="Roques C."/>
            <person name="Iampietro C."/>
            <person name="Lluch J."/>
            <person name="Castinel A."/>
            <person name="Donnadieu C."/>
            <person name="Desvignes T."/>
            <person name="Floi Bucao C."/>
            <person name="Jouanno E."/>
            <person name="Wen M."/>
            <person name="Mejri S."/>
            <person name="Dirks R."/>
            <person name="Jansen H."/>
            <person name="Henkel C."/>
            <person name="Chen W.J."/>
            <person name="Zahm M."/>
            <person name="Cabau C."/>
            <person name="Klopp C."/>
            <person name="Thompson A.W."/>
            <person name="Robinson-Rechavi M."/>
            <person name="Braasch I."/>
            <person name="Lecointre G."/>
            <person name="Bobe J."/>
            <person name="Postlethwait J.H."/>
            <person name="Berthelot C."/>
            <person name="Roest Crollius H."/>
            <person name="Guiguen Y."/>
        </authorList>
    </citation>
    <scope>NUCLEOTIDE SEQUENCE</scope>
    <source>
        <tissue evidence="2">Blood</tissue>
    </source>
</reference>
<evidence type="ECO:0000256" key="1">
    <source>
        <dbReference type="SAM" id="MobiDB-lite"/>
    </source>
</evidence>
<evidence type="ECO:0000313" key="2">
    <source>
        <dbReference type="EMBL" id="KAJ8405050.1"/>
    </source>
</evidence>
<protein>
    <submittedName>
        <fullName evidence="2">Uncharacterized protein</fullName>
    </submittedName>
</protein>
<sequence length="80" mass="8806">MAQFRPGLFGVPSRLLDGTQARRHNTNSRPPASPGRPRRLLLGTSGGIDGHVKDDMLEGVEPVCRFDHVESQWGTPTLEE</sequence>
<accession>A0AAD7SLY8</accession>
<dbReference type="EMBL" id="JAINUG010000050">
    <property type="protein sequence ID" value="KAJ8405050.1"/>
    <property type="molecule type" value="Genomic_DNA"/>
</dbReference>
<name>A0AAD7SLY8_9TELE</name>
<dbReference type="Proteomes" id="UP001221898">
    <property type="component" value="Unassembled WGS sequence"/>
</dbReference>
<dbReference type="AlphaFoldDB" id="A0AAD7SLY8"/>